<feature type="domain" description="WxL Interacting Protein peptidoglycan binding" evidence="3">
    <location>
        <begin position="41"/>
        <end position="158"/>
    </location>
</feature>
<dbReference type="Pfam" id="PF06030">
    <property type="entry name" value="WxLIP_PGBD"/>
    <property type="match status" value="1"/>
</dbReference>
<dbReference type="InterPro" id="IPR010317">
    <property type="entry name" value="WxLIP_PGBD"/>
</dbReference>
<name>W6T766_9LACO</name>
<proteinExistence type="predicted"/>
<keyword evidence="1" id="KW-0472">Membrane</keyword>
<organism evidence="5 6">
    <name type="scientific">Lactiplantibacillus fabifermentans T30PCM01</name>
    <dbReference type="NCBI Taxonomy" id="1400520"/>
    <lineage>
        <taxon>Bacteria</taxon>
        <taxon>Bacillati</taxon>
        <taxon>Bacillota</taxon>
        <taxon>Bacilli</taxon>
        <taxon>Lactobacillales</taxon>
        <taxon>Lactobacillaceae</taxon>
        <taxon>Lactiplantibacillus</taxon>
    </lineage>
</organism>
<dbReference type="EMBL" id="AWWK01000053">
    <property type="protein sequence ID" value="ETY73668.1"/>
    <property type="molecule type" value="Genomic_DNA"/>
</dbReference>
<dbReference type="PATRIC" id="fig|1400520.3.peg.2165"/>
<evidence type="ECO:0000256" key="1">
    <source>
        <dbReference type="SAM" id="Phobius"/>
    </source>
</evidence>
<feature type="signal peptide" evidence="2">
    <location>
        <begin position="1"/>
        <end position="34"/>
    </location>
</feature>
<evidence type="ECO:0000259" key="3">
    <source>
        <dbReference type="Pfam" id="PF06030"/>
    </source>
</evidence>
<dbReference type="eggNOG" id="COG4072">
    <property type="taxonomic scope" value="Bacteria"/>
</dbReference>
<dbReference type="RefSeq" id="WP_024626019.1">
    <property type="nucleotide sequence ID" value="NZ_KK036504.1"/>
</dbReference>
<feature type="domain" description="WxL Interacting Protein host binding" evidence="4">
    <location>
        <begin position="171"/>
        <end position="311"/>
    </location>
</feature>
<evidence type="ECO:0000313" key="6">
    <source>
        <dbReference type="Proteomes" id="UP000019247"/>
    </source>
</evidence>
<gene>
    <name evidence="5" type="ORF">LFAB_11105</name>
</gene>
<dbReference type="InterPro" id="IPR021759">
    <property type="entry name" value="WxLIP_HBD"/>
</dbReference>
<feature type="transmembrane region" description="Helical" evidence="1">
    <location>
        <begin position="319"/>
        <end position="340"/>
    </location>
</feature>
<keyword evidence="2" id="KW-0732">Signal</keyword>
<dbReference type="AlphaFoldDB" id="W6T766"/>
<evidence type="ECO:0000259" key="4">
    <source>
        <dbReference type="Pfam" id="PF11797"/>
    </source>
</evidence>
<keyword evidence="1" id="KW-0812">Transmembrane</keyword>
<dbReference type="OrthoDB" id="2365961at2"/>
<keyword evidence="1" id="KW-1133">Transmembrane helix</keyword>
<dbReference type="STRING" id="1400520.LFAB_11105"/>
<dbReference type="HOGENOM" id="CLU_051987_2_0_9"/>
<dbReference type="Proteomes" id="UP000019247">
    <property type="component" value="Unassembled WGS sequence"/>
</dbReference>
<protein>
    <recommendedName>
        <fullName evidence="7">Cell surface protein</fullName>
    </recommendedName>
</protein>
<evidence type="ECO:0008006" key="7">
    <source>
        <dbReference type="Google" id="ProtNLM"/>
    </source>
</evidence>
<sequence length="352" mass="39143">MMPISRKMLKRTSWLGLVMVLGLLSWLNCQPVQAANTGAGFTVQMVKNSRQRAATTGYFDLKVAPGQTGQVQMRIVNLTKQALHLQVHANTGYTTGNGIEAYDKATLGSLSTAPYQLKSIFKVPASITVPAASAKVITVPYQLPTKAFNGVLEGAFYFLNKATGEAQTTNQKGFQLHNRYALALGVVLRESDTSQVKPALKLTGVTTGSDQQAQFSPAVGAKLVNSRPQLLTHLKIDGRIYDQNGQLKFKTVRQNLGMAPNSNFTYLINTGNKRLAAGQYKLRLVATAKHQRWVFTRTFKVTKAQADKVNQQVPRDWHWLWWLLLALAILLIILLLWLVYRYGQRKGREQAQ</sequence>
<reference evidence="5 6" key="1">
    <citation type="journal article" date="2014" name="Genome Announc.">
        <title>Genome Sequence of Lactobacillus fabifermentans Strain T30PCM01, Isolated from Fermenting Grape Marc.</title>
        <authorList>
            <person name="Treu L."/>
            <person name="Vendramin V."/>
            <person name="Bovo B."/>
            <person name="Giacomini A."/>
            <person name="Corich V."/>
            <person name="Campanaro S."/>
        </authorList>
    </citation>
    <scope>NUCLEOTIDE SEQUENCE [LARGE SCALE GENOMIC DNA]</scope>
    <source>
        <strain evidence="5 6">T30PCM01</strain>
    </source>
</reference>
<dbReference type="Pfam" id="PF11797">
    <property type="entry name" value="WxLIP_HBD"/>
    <property type="match status" value="1"/>
</dbReference>
<feature type="chain" id="PRO_5004881166" description="Cell surface protein" evidence="2">
    <location>
        <begin position="35"/>
        <end position="352"/>
    </location>
</feature>
<evidence type="ECO:0000256" key="2">
    <source>
        <dbReference type="SAM" id="SignalP"/>
    </source>
</evidence>
<evidence type="ECO:0000313" key="5">
    <source>
        <dbReference type="EMBL" id="ETY73668.1"/>
    </source>
</evidence>
<comment type="caution">
    <text evidence="5">The sequence shown here is derived from an EMBL/GenBank/DDBJ whole genome shotgun (WGS) entry which is preliminary data.</text>
</comment>
<accession>W6T766</accession>